<dbReference type="Proteomes" id="UP000472277">
    <property type="component" value="Chromosome 28"/>
</dbReference>
<accession>A0A674CMF4</accession>
<dbReference type="InParanoid" id="A0A674CMF4"/>
<evidence type="ECO:0000313" key="1">
    <source>
        <dbReference type="Ensembl" id="ENSSTUP00000084852.1"/>
    </source>
</evidence>
<dbReference type="Ensembl" id="ENSSTUT00000090260.1">
    <property type="protein sequence ID" value="ENSSTUP00000084852.1"/>
    <property type="gene ID" value="ENSSTUG00000037319.1"/>
</dbReference>
<reference evidence="1" key="1">
    <citation type="submission" date="2025-08" db="UniProtKB">
        <authorList>
            <consortium name="Ensembl"/>
        </authorList>
    </citation>
    <scope>IDENTIFICATION</scope>
</reference>
<organism evidence="1 2">
    <name type="scientific">Salmo trutta</name>
    <name type="common">Brown trout</name>
    <dbReference type="NCBI Taxonomy" id="8032"/>
    <lineage>
        <taxon>Eukaryota</taxon>
        <taxon>Metazoa</taxon>
        <taxon>Chordata</taxon>
        <taxon>Craniata</taxon>
        <taxon>Vertebrata</taxon>
        <taxon>Euteleostomi</taxon>
        <taxon>Actinopterygii</taxon>
        <taxon>Neopterygii</taxon>
        <taxon>Teleostei</taxon>
        <taxon>Protacanthopterygii</taxon>
        <taxon>Salmoniformes</taxon>
        <taxon>Salmonidae</taxon>
        <taxon>Salmoninae</taxon>
        <taxon>Salmo</taxon>
    </lineage>
</organism>
<name>A0A674CMF4_SALTR</name>
<proteinExistence type="predicted"/>
<keyword evidence="2" id="KW-1185">Reference proteome</keyword>
<reference evidence="1" key="2">
    <citation type="submission" date="2025-09" db="UniProtKB">
        <authorList>
            <consortium name="Ensembl"/>
        </authorList>
    </citation>
    <scope>IDENTIFICATION</scope>
</reference>
<dbReference type="AlphaFoldDB" id="A0A674CMF4"/>
<sequence>MSFLATPPPPPPPIHEGELSKEAGITELEIQHPQTMWPPRSADQSEPSPATLPRYHDTLCCLFLVSNHVPWLLFSC</sequence>
<protein>
    <submittedName>
        <fullName evidence="1">Uncharacterized protein</fullName>
    </submittedName>
</protein>
<evidence type="ECO:0000313" key="2">
    <source>
        <dbReference type="Proteomes" id="UP000472277"/>
    </source>
</evidence>